<dbReference type="Proteomes" id="UP000000311">
    <property type="component" value="Unassembled WGS sequence"/>
</dbReference>
<dbReference type="EMBL" id="GL441282">
    <property type="protein sequence ID" value="EFN64953.1"/>
    <property type="molecule type" value="Genomic_DNA"/>
</dbReference>
<protein>
    <submittedName>
        <fullName evidence="1">Uncharacterized protein</fullName>
    </submittedName>
</protein>
<keyword evidence="2" id="KW-1185">Reference proteome</keyword>
<dbReference type="InParanoid" id="E2ANN7"/>
<dbReference type="AlphaFoldDB" id="E2ANN7"/>
<accession>E2ANN7</accession>
<sequence length="71" mass="8498">RLRTRMREHKRNLTSVIAEHRALGHTLDFDHVEILDEEAFLEKRLILDMIYIKRQRNALNLQSDTLKLNTS</sequence>
<name>E2ANN7_CAMFO</name>
<gene>
    <name evidence="1" type="ORF">EAG_12524</name>
</gene>
<reference evidence="1 2" key="1">
    <citation type="journal article" date="2010" name="Science">
        <title>Genomic comparison of the ants Camponotus floridanus and Harpegnathos saltator.</title>
        <authorList>
            <person name="Bonasio R."/>
            <person name="Zhang G."/>
            <person name="Ye C."/>
            <person name="Mutti N.S."/>
            <person name="Fang X."/>
            <person name="Qin N."/>
            <person name="Donahue G."/>
            <person name="Yang P."/>
            <person name="Li Q."/>
            <person name="Li C."/>
            <person name="Zhang P."/>
            <person name="Huang Z."/>
            <person name="Berger S.L."/>
            <person name="Reinberg D."/>
            <person name="Wang J."/>
            <person name="Liebig J."/>
        </authorList>
    </citation>
    <scope>NUCLEOTIDE SEQUENCE [LARGE SCALE GENOMIC DNA]</scope>
    <source>
        <strain evidence="2">C129</strain>
    </source>
</reference>
<organism evidence="2">
    <name type="scientific">Camponotus floridanus</name>
    <name type="common">Florida carpenter ant</name>
    <dbReference type="NCBI Taxonomy" id="104421"/>
    <lineage>
        <taxon>Eukaryota</taxon>
        <taxon>Metazoa</taxon>
        <taxon>Ecdysozoa</taxon>
        <taxon>Arthropoda</taxon>
        <taxon>Hexapoda</taxon>
        <taxon>Insecta</taxon>
        <taxon>Pterygota</taxon>
        <taxon>Neoptera</taxon>
        <taxon>Endopterygota</taxon>
        <taxon>Hymenoptera</taxon>
        <taxon>Apocrita</taxon>
        <taxon>Aculeata</taxon>
        <taxon>Formicoidea</taxon>
        <taxon>Formicidae</taxon>
        <taxon>Formicinae</taxon>
        <taxon>Camponotus</taxon>
    </lineage>
</organism>
<proteinExistence type="predicted"/>
<feature type="non-terminal residue" evidence="1">
    <location>
        <position position="71"/>
    </location>
</feature>
<feature type="non-terminal residue" evidence="1">
    <location>
        <position position="1"/>
    </location>
</feature>
<dbReference type="OrthoDB" id="7551446at2759"/>
<evidence type="ECO:0000313" key="2">
    <source>
        <dbReference type="Proteomes" id="UP000000311"/>
    </source>
</evidence>
<evidence type="ECO:0000313" key="1">
    <source>
        <dbReference type="EMBL" id="EFN64953.1"/>
    </source>
</evidence>